<reference evidence="2" key="1">
    <citation type="submission" date="2021-01" db="EMBL/GenBank/DDBJ databases">
        <title>Genome public.</title>
        <authorList>
            <person name="Liu C."/>
            <person name="Sun Q."/>
        </authorList>
    </citation>
    <scope>NUCLEOTIDE SEQUENCE [LARGE SCALE GENOMIC DNA]</scope>
    <source>
        <strain evidence="2">YIM B02505</strain>
    </source>
</reference>
<protein>
    <submittedName>
        <fullName evidence="1">Uncharacterized protein</fullName>
    </submittedName>
</protein>
<accession>A0ABS1ET18</accession>
<sequence length="236" mass="28912">MIQNIHITEKIIKLKSKLKYYIINGQFADKNKISKLKSNELLEYFEWVNKNSKLIFKRCEQIRLTFNNFNNILLQCDKESYKIIKTILEYDVSDYIFKELFEINKLYDESTKGILYRLKEQRKGSRIFIQDNYNKVYKQLDLGEIFRCITIINDRFVSIYNEVDRFDKYIYSYIREVMLERMNNYYKQNQNTISIEIIKNIDIIDEYTKLMLFQIKKLRIENKNFIEMKKSIYARI</sequence>
<gene>
    <name evidence="1" type="ORF">JHL18_17635</name>
</gene>
<name>A0ABS1ET18_9CLOT</name>
<proteinExistence type="predicted"/>
<dbReference type="RefSeq" id="WP_200271682.1">
    <property type="nucleotide sequence ID" value="NZ_JAENHN010000048.1"/>
</dbReference>
<dbReference type="Proteomes" id="UP000596739">
    <property type="component" value="Unassembled WGS sequence"/>
</dbReference>
<organism evidence="1 2">
    <name type="scientific">Clostridium yunnanense</name>
    <dbReference type="NCBI Taxonomy" id="2800325"/>
    <lineage>
        <taxon>Bacteria</taxon>
        <taxon>Bacillati</taxon>
        <taxon>Bacillota</taxon>
        <taxon>Clostridia</taxon>
        <taxon>Eubacteriales</taxon>
        <taxon>Clostridiaceae</taxon>
        <taxon>Clostridium</taxon>
    </lineage>
</organism>
<dbReference type="EMBL" id="JAENHN010000048">
    <property type="protein sequence ID" value="MBK1812443.1"/>
    <property type="molecule type" value="Genomic_DNA"/>
</dbReference>
<evidence type="ECO:0000313" key="2">
    <source>
        <dbReference type="Proteomes" id="UP000596739"/>
    </source>
</evidence>
<keyword evidence="2" id="KW-1185">Reference proteome</keyword>
<evidence type="ECO:0000313" key="1">
    <source>
        <dbReference type="EMBL" id="MBK1812443.1"/>
    </source>
</evidence>
<comment type="caution">
    <text evidence="1">The sequence shown here is derived from an EMBL/GenBank/DDBJ whole genome shotgun (WGS) entry which is preliminary data.</text>
</comment>